<keyword evidence="4 7" id="KW-0812">Transmembrane</keyword>
<dbReference type="EMBL" id="FPCA01000010">
    <property type="protein sequence ID" value="SFV01637.1"/>
    <property type="molecule type" value="Genomic_DNA"/>
</dbReference>
<evidence type="ECO:0000313" key="8">
    <source>
        <dbReference type="EMBL" id="SFV01637.1"/>
    </source>
</evidence>
<dbReference type="RefSeq" id="WP_068840180.1">
    <property type="nucleotide sequence ID" value="NZ_BMXC01000007.1"/>
</dbReference>
<dbReference type="PANTHER" id="PTHR33452:SF1">
    <property type="entry name" value="INNER MEMBRANE PROTEIN YPHA-RELATED"/>
    <property type="match status" value="1"/>
</dbReference>
<reference evidence="9" key="1">
    <citation type="submission" date="2016-10" db="EMBL/GenBank/DDBJ databases">
        <authorList>
            <person name="Varghese N."/>
        </authorList>
    </citation>
    <scope>NUCLEOTIDE SEQUENCE [LARGE SCALE GENOMIC DNA]</scope>
    <source>
        <strain evidence="9">DSM 18820</strain>
    </source>
</reference>
<evidence type="ECO:0000256" key="4">
    <source>
        <dbReference type="ARBA" id="ARBA00022692"/>
    </source>
</evidence>
<dbReference type="AlphaFoldDB" id="A0A1I7KW41"/>
<dbReference type="OrthoDB" id="4732370at2"/>
<evidence type="ECO:0000256" key="7">
    <source>
        <dbReference type="SAM" id="Phobius"/>
    </source>
</evidence>
<sequence>MRNAALSYLLARLPIGMSMLGHGIVRLPKLNEFSEGMAANFNNTWLPQASVEVFAYFLPYLELNIGLLLLLGLFTRAASVVGVLLMVVLIFGSSLQENWSGVAIQMFYGLYFALLLAFEHKYNRYSIDNGIRGRRSRKKNAAAATS</sequence>
<keyword evidence="3" id="KW-1003">Cell membrane</keyword>
<evidence type="ECO:0000256" key="2">
    <source>
        <dbReference type="ARBA" id="ARBA00006679"/>
    </source>
</evidence>
<dbReference type="Pfam" id="PF07681">
    <property type="entry name" value="DoxX"/>
    <property type="match status" value="1"/>
</dbReference>
<accession>A0A1I7KW41</accession>
<comment type="subcellular location">
    <subcellularLocation>
        <location evidence="1">Cell membrane</location>
        <topology evidence="1">Multi-pass membrane protein</topology>
    </subcellularLocation>
</comment>
<evidence type="ECO:0000256" key="3">
    <source>
        <dbReference type="ARBA" id="ARBA00022475"/>
    </source>
</evidence>
<evidence type="ECO:0000313" key="9">
    <source>
        <dbReference type="Proteomes" id="UP000182491"/>
    </source>
</evidence>
<evidence type="ECO:0000256" key="1">
    <source>
        <dbReference type="ARBA" id="ARBA00004651"/>
    </source>
</evidence>
<keyword evidence="6 7" id="KW-0472">Membrane</keyword>
<feature type="transmembrane region" description="Helical" evidence="7">
    <location>
        <begin position="78"/>
        <end position="95"/>
    </location>
</feature>
<name>A0A1I7KW41_9BACT</name>
<dbReference type="Proteomes" id="UP000182491">
    <property type="component" value="Unassembled WGS sequence"/>
</dbReference>
<feature type="transmembrane region" description="Helical" evidence="7">
    <location>
        <begin position="101"/>
        <end position="118"/>
    </location>
</feature>
<comment type="similarity">
    <text evidence="2">Belongs to the DoxX family.</text>
</comment>
<dbReference type="InterPro" id="IPR051907">
    <property type="entry name" value="DoxX-like_oxidoreductase"/>
</dbReference>
<dbReference type="STRING" id="388950.GCA_001611675_03155"/>
<dbReference type="GO" id="GO:0005886">
    <property type="term" value="C:plasma membrane"/>
    <property type="evidence" value="ECO:0007669"/>
    <property type="project" value="UniProtKB-SubCell"/>
</dbReference>
<protein>
    <submittedName>
        <fullName evidence="8">Thiosulfate dehydrogenase [quinone] large subunit</fullName>
    </submittedName>
</protein>
<proteinExistence type="inferred from homology"/>
<gene>
    <name evidence="8" type="ORF">SAMN04487941_0018</name>
</gene>
<keyword evidence="5 7" id="KW-1133">Transmembrane helix</keyword>
<evidence type="ECO:0000256" key="5">
    <source>
        <dbReference type="ARBA" id="ARBA00022989"/>
    </source>
</evidence>
<keyword evidence="9" id="KW-1185">Reference proteome</keyword>
<evidence type="ECO:0000256" key="6">
    <source>
        <dbReference type="ARBA" id="ARBA00023136"/>
    </source>
</evidence>
<organism evidence="8 9">
    <name type="scientific">Pontibacter akesuensis</name>
    <dbReference type="NCBI Taxonomy" id="388950"/>
    <lineage>
        <taxon>Bacteria</taxon>
        <taxon>Pseudomonadati</taxon>
        <taxon>Bacteroidota</taxon>
        <taxon>Cytophagia</taxon>
        <taxon>Cytophagales</taxon>
        <taxon>Hymenobacteraceae</taxon>
        <taxon>Pontibacter</taxon>
    </lineage>
</organism>
<dbReference type="InterPro" id="IPR032808">
    <property type="entry name" value="DoxX"/>
</dbReference>
<dbReference type="PANTHER" id="PTHR33452">
    <property type="entry name" value="OXIDOREDUCTASE CATD-RELATED"/>
    <property type="match status" value="1"/>
</dbReference>